<evidence type="ECO:0000313" key="3">
    <source>
        <dbReference type="EMBL" id="VFK20009.1"/>
    </source>
</evidence>
<sequence>MACPPWEMDYHQRRISHSPWRIRYPPWKINHLQLRTEFMPWRKVYRRWKMVYFPWRMEHHPWKMVYLLWQMDRPPWRPPCQGAAPIRRASLPLRRPGRCVVIGDDRLYRKCSGRLYRSTGCGSPRWISDKVIARKEYTGLRGHFVRIQGAITGA</sequence>
<evidence type="ECO:0000313" key="2">
    <source>
        <dbReference type="EMBL" id="VFJ49436.1"/>
    </source>
</evidence>
<gene>
    <name evidence="1" type="ORF">BECKFM1743A_GA0114220_100275</name>
    <name evidence="3" type="ORF">BECKFM1743B_GA0114221_106624</name>
    <name evidence="2" type="ORF">BECKFM1743C_GA0114222_100715</name>
</gene>
<dbReference type="AlphaFoldDB" id="A0A450S1U8"/>
<organism evidence="1">
    <name type="scientific">Candidatus Kentrum sp. FM</name>
    <dbReference type="NCBI Taxonomy" id="2126340"/>
    <lineage>
        <taxon>Bacteria</taxon>
        <taxon>Pseudomonadati</taxon>
        <taxon>Pseudomonadota</taxon>
        <taxon>Gammaproteobacteria</taxon>
        <taxon>Candidatus Kentrum</taxon>
    </lineage>
</organism>
<evidence type="ECO:0000313" key="1">
    <source>
        <dbReference type="EMBL" id="VFJ45613.1"/>
    </source>
</evidence>
<dbReference type="EMBL" id="CAADEZ010000027">
    <property type="protein sequence ID" value="VFJ45613.1"/>
    <property type="molecule type" value="Genomic_DNA"/>
</dbReference>
<protein>
    <submittedName>
        <fullName evidence="1">Uncharacterized protein</fullName>
    </submittedName>
</protein>
<dbReference type="EMBL" id="CAADFA010000071">
    <property type="protein sequence ID" value="VFJ49436.1"/>
    <property type="molecule type" value="Genomic_DNA"/>
</dbReference>
<dbReference type="EMBL" id="CAADFL010000662">
    <property type="protein sequence ID" value="VFK20009.1"/>
    <property type="molecule type" value="Genomic_DNA"/>
</dbReference>
<name>A0A450S1U8_9GAMM</name>
<reference evidence="1" key="1">
    <citation type="submission" date="2019-02" db="EMBL/GenBank/DDBJ databases">
        <authorList>
            <person name="Gruber-Vodicka R. H."/>
            <person name="Seah K. B. B."/>
        </authorList>
    </citation>
    <scope>NUCLEOTIDE SEQUENCE</scope>
    <source>
        <strain evidence="1">BECK_BZ163</strain>
        <strain evidence="3">BECK_BZ164</strain>
        <strain evidence="2">BECK_BZ165</strain>
    </source>
</reference>
<accession>A0A450S1U8</accession>
<proteinExistence type="predicted"/>